<evidence type="ECO:0000313" key="6">
    <source>
        <dbReference type="Proteomes" id="UP000008144"/>
    </source>
</evidence>
<dbReference type="EMBL" id="EAAA01001990">
    <property type="status" value="NOT_ANNOTATED_CDS"/>
    <property type="molecule type" value="Genomic_DNA"/>
</dbReference>
<keyword evidence="6" id="KW-1185">Reference proteome</keyword>
<dbReference type="InterPro" id="IPR038765">
    <property type="entry name" value="Papain-like_cys_pep_sf"/>
</dbReference>
<comment type="similarity">
    <text evidence="1">Belongs to the peptidase C48 family.</text>
</comment>
<sequence length="216" mass="24949">MFPVSNSEGPQSKFQKIYEDILVGTSQPQVFTSDSDQLTLHTGKRKSTIPKKRSSTKIVPSINMTGRDENQPLLKVGQNTLSYVQLMTLEKSVNAVDRNCLRSFDETFQVGKLCDNIINSYLWQLTSRYNHVIHADTSVGYRIQHGEDVGQLWENVKKNEKSYAFIPWKSNGQYWVMIAINIKERKLLYLDPNQTDDIDKTQYIYEAKEFINRSLS</sequence>
<dbReference type="GO" id="GO:0006508">
    <property type="term" value="P:proteolysis"/>
    <property type="evidence" value="ECO:0007669"/>
    <property type="project" value="UniProtKB-KW"/>
</dbReference>
<evidence type="ECO:0000256" key="3">
    <source>
        <dbReference type="ARBA" id="ARBA00022801"/>
    </source>
</evidence>
<evidence type="ECO:0000256" key="1">
    <source>
        <dbReference type="ARBA" id="ARBA00005234"/>
    </source>
</evidence>
<accession>F6X6W1</accession>
<evidence type="ECO:0000259" key="4">
    <source>
        <dbReference type="Pfam" id="PF02902"/>
    </source>
</evidence>
<dbReference type="Pfam" id="PF02902">
    <property type="entry name" value="Peptidase_C48"/>
    <property type="match status" value="1"/>
</dbReference>
<evidence type="ECO:0000256" key="2">
    <source>
        <dbReference type="ARBA" id="ARBA00022670"/>
    </source>
</evidence>
<dbReference type="Gene3D" id="3.40.395.10">
    <property type="entry name" value="Adenoviral Proteinase, Chain A"/>
    <property type="match status" value="1"/>
</dbReference>
<dbReference type="Ensembl" id="ENSCINT00000027621.2">
    <property type="protein sequence ID" value="ENSCINP00000027375.2"/>
    <property type="gene ID" value="ENSCING00000015439.2"/>
</dbReference>
<dbReference type="InterPro" id="IPR003653">
    <property type="entry name" value="Peptidase_C48_C"/>
</dbReference>
<organism evidence="5 6">
    <name type="scientific">Ciona intestinalis</name>
    <name type="common">Transparent sea squirt</name>
    <name type="synonym">Ascidia intestinalis</name>
    <dbReference type="NCBI Taxonomy" id="7719"/>
    <lineage>
        <taxon>Eukaryota</taxon>
        <taxon>Metazoa</taxon>
        <taxon>Chordata</taxon>
        <taxon>Tunicata</taxon>
        <taxon>Ascidiacea</taxon>
        <taxon>Phlebobranchia</taxon>
        <taxon>Cionidae</taxon>
        <taxon>Ciona</taxon>
    </lineage>
</organism>
<feature type="domain" description="Ubiquitin-like protease family profile" evidence="4">
    <location>
        <begin position="149"/>
        <end position="197"/>
    </location>
</feature>
<proteinExistence type="inferred from homology"/>
<reference evidence="5" key="3">
    <citation type="submission" date="2025-08" db="UniProtKB">
        <authorList>
            <consortium name="Ensembl"/>
        </authorList>
    </citation>
    <scope>IDENTIFICATION</scope>
</reference>
<keyword evidence="3" id="KW-0378">Hydrolase</keyword>
<dbReference type="SUPFAM" id="SSF54001">
    <property type="entry name" value="Cysteine proteinases"/>
    <property type="match status" value="1"/>
</dbReference>
<protein>
    <recommendedName>
        <fullName evidence="4">Ubiquitin-like protease family profile domain-containing protein</fullName>
    </recommendedName>
</protein>
<reference evidence="5" key="2">
    <citation type="journal article" date="2008" name="Genome Biol.">
        <title>Improved genome assembly and evidence-based global gene model set for the chordate Ciona intestinalis: new insight into intron and operon populations.</title>
        <authorList>
            <person name="Satou Y."/>
            <person name="Mineta K."/>
            <person name="Ogasawara M."/>
            <person name="Sasakura Y."/>
            <person name="Shoguchi E."/>
            <person name="Ueno K."/>
            <person name="Yamada L."/>
            <person name="Matsumoto J."/>
            <person name="Wasserscheid J."/>
            <person name="Dewar K."/>
            <person name="Wiley G.B."/>
            <person name="Macmil S.L."/>
            <person name="Roe B.A."/>
            <person name="Zeller R.W."/>
            <person name="Hastings K.E."/>
            <person name="Lemaire P."/>
            <person name="Lindquist E."/>
            <person name="Endo T."/>
            <person name="Hotta K."/>
            <person name="Inaba K."/>
        </authorList>
    </citation>
    <scope>NUCLEOTIDE SEQUENCE [LARGE SCALE GENOMIC DNA]</scope>
    <source>
        <strain evidence="5">wild type</strain>
    </source>
</reference>
<evidence type="ECO:0000313" key="5">
    <source>
        <dbReference type="Ensembl" id="ENSCINP00000027375.2"/>
    </source>
</evidence>
<name>F6X6W1_CIOIN</name>
<reference evidence="5" key="4">
    <citation type="submission" date="2025-09" db="UniProtKB">
        <authorList>
            <consortium name="Ensembl"/>
        </authorList>
    </citation>
    <scope>IDENTIFICATION</scope>
</reference>
<dbReference type="AlphaFoldDB" id="F6X6W1"/>
<dbReference type="InParanoid" id="F6X6W1"/>
<dbReference type="GO" id="GO:0008234">
    <property type="term" value="F:cysteine-type peptidase activity"/>
    <property type="evidence" value="ECO:0007669"/>
    <property type="project" value="InterPro"/>
</dbReference>
<keyword evidence="2" id="KW-0645">Protease</keyword>
<dbReference type="Proteomes" id="UP000008144">
    <property type="component" value="Chromosome 4"/>
</dbReference>
<dbReference type="HOGENOM" id="CLU_1280234_0_0_1"/>
<reference evidence="6" key="1">
    <citation type="journal article" date="2002" name="Science">
        <title>The draft genome of Ciona intestinalis: insights into chordate and vertebrate origins.</title>
        <authorList>
            <person name="Dehal P."/>
            <person name="Satou Y."/>
            <person name="Campbell R.K."/>
            <person name="Chapman J."/>
            <person name="Degnan B."/>
            <person name="De Tomaso A."/>
            <person name="Davidson B."/>
            <person name="Di Gregorio A."/>
            <person name="Gelpke M."/>
            <person name="Goodstein D.M."/>
            <person name="Harafuji N."/>
            <person name="Hastings K.E."/>
            <person name="Ho I."/>
            <person name="Hotta K."/>
            <person name="Huang W."/>
            <person name="Kawashima T."/>
            <person name="Lemaire P."/>
            <person name="Martinez D."/>
            <person name="Meinertzhagen I.A."/>
            <person name="Necula S."/>
            <person name="Nonaka M."/>
            <person name="Putnam N."/>
            <person name="Rash S."/>
            <person name="Saiga H."/>
            <person name="Satake M."/>
            <person name="Terry A."/>
            <person name="Yamada L."/>
            <person name="Wang H.G."/>
            <person name="Awazu S."/>
            <person name="Azumi K."/>
            <person name="Boore J."/>
            <person name="Branno M."/>
            <person name="Chin-Bow S."/>
            <person name="DeSantis R."/>
            <person name="Doyle S."/>
            <person name="Francino P."/>
            <person name="Keys D.N."/>
            <person name="Haga S."/>
            <person name="Hayashi H."/>
            <person name="Hino K."/>
            <person name="Imai K.S."/>
            <person name="Inaba K."/>
            <person name="Kano S."/>
            <person name="Kobayashi K."/>
            <person name="Kobayashi M."/>
            <person name="Lee B.I."/>
            <person name="Makabe K.W."/>
            <person name="Manohar C."/>
            <person name="Matassi G."/>
            <person name="Medina M."/>
            <person name="Mochizuki Y."/>
            <person name="Mount S."/>
            <person name="Morishita T."/>
            <person name="Miura S."/>
            <person name="Nakayama A."/>
            <person name="Nishizaka S."/>
            <person name="Nomoto H."/>
            <person name="Ohta F."/>
            <person name="Oishi K."/>
            <person name="Rigoutsos I."/>
            <person name="Sano M."/>
            <person name="Sasaki A."/>
            <person name="Sasakura Y."/>
            <person name="Shoguchi E."/>
            <person name="Shin-i T."/>
            <person name="Spagnuolo A."/>
            <person name="Stainier D."/>
            <person name="Suzuki M.M."/>
            <person name="Tassy O."/>
            <person name="Takatori N."/>
            <person name="Tokuoka M."/>
            <person name="Yagi K."/>
            <person name="Yoshizaki F."/>
            <person name="Wada S."/>
            <person name="Zhang C."/>
            <person name="Hyatt P.D."/>
            <person name="Larimer F."/>
            <person name="Detter C."/>
            <person name="Doggett N."/>
            <person name="Glavina T."/>
            <person name="Hawkins T."/>
            <person name="Richardson P."/>
            <person name="Lucas S."/>
            <person name="Kohara Y."/>
            <person name="Levine M."/>
            <person name="Satoh N."/>
            <person name="Rokhsar D.S."/>
        </authorList>
    </citation>
    <scope>NUCLEOTIDE SEQUENCE [LARGE SCALE GENOMIC DNA]</scope>
</reference>